<reference evidence="1 2" key="1">
    <citation type="journal article" date="2014" name="BMC Genomics">
        <title>The genome of the intracellular bacterium of the coastal bivalve, Solemya velum: a blueprint for thriving in and out of symbiosis.</title>
        <authorList>
            <person name="Dmytrenko O."/>
            <person name="Russell S.L."/>
            <person name="Loo W.T."/>
            <person name="Fontanez K.M."/>
            <person name="Liao L."/>
            <person name="Roeselers G."/>
            <person name="Sharma R."/>
            <person name="Stewart F.J."/>
            <person name="Newton I.L."/>
            <person name="Woyke T."/>
            <person name="Wu D."/>
            <person name="Lang J.M."/>
            <person name="Eisen J.A."/>
            <person name="Cavanaugh C.M."/>
        </authorList>
    </citation>
    <scope>NUCLEOTIDE SEQUENCE [LARGE SCALE GENOMIC DNA]</scope>
    <source>
        <strain evidence="1 2">WH</strain>
    </source>
</reference>
<keyword evidence="2" id="KW-1185">Reference proteome</keyword>
<dbReference type="AlphaFoldDB" id="A0A0B0HAV1"/>
<name>A0A0B0HAV1_SOVGS</name>
<dbReference type="EMBL" id="JRAA01000002">
    <property type="protein sequence ID" value="KHF24984.1"/>
    <property type="molecule type" value="Genomic_DNA"/>
</dbReference>
<protein>
    <submittedName>
        <fullName evidence="1">Uncharacterized protein</fullName>
    </submittedName>
</protein>
<proteinExistence type="predicted"/>
<dbReference type="Proteomes" id="UP000030856">
    <property type="component" value="Unassembled WGS sequence"/>
</dbReference>
<evidence type="ECO:0000313" key="2">
    <source>
        <dbReference type="Proteomes" id="UP000030856"/>
    </source>
</evidence>
<organism evidence="1 2">
    <name type="scientific">Solemya velum gill symbiont</name>
    <dbReference type="NCBI Taxonomy" id="2340"/>
    <lineage>
        <taxon>Bacteria</taxon>
        <taxon>Pseudomonadati</taxon>
        <taxon>Pseudomonadota</taxon>
        <taxon>Gammaproteobacteria</taxon>
        <taxon>sulfur-oxidizing symbionts</taxon>
    </lineage>
</organism>
<dbReference type="STRING" id="2340.JV46_08990"/>
<sequence length="65" mass="7674">MGLFHKYHPLSMDRYYQSYKREEDAIDISMTMLIVVQPRYLQQINVSQAGGFASPSFERFAFYLS</sequence>
<comment type="caution">
    <text evidence="1">The sequence shown here is derived from an EMBL/GenBank/DDBJ whole genome shotgun (WGS) entry which is preliminary data.</text>
</comment>
<evidence type="ECO:0000313" key="1">
    <source>
        <dbReference type="EMBL" id="KHF24984.1"/>
    </source>
</evidence>
<gene>
    <name evidence="1" type="ORF">JV46_08990</name>
</gene>
<accession>A0A0B0HAV1</accession>